<keyword evidence="2" id="KW-1185">Reference proteome</keyword>
<name>D7AWJ4_NOCDD</name>
<dbReference type="Proteomes" id="UP000002219">
    <property type="component" value="Chromosome 1"/>
</dbReference>
<accession>D7AWJ4</accession>
<evidence type="ECO:0000313" key="2">
    <source>
        <dbReference type="Proteomes" id="UP000002219"/>
    </source>
</evidence>
<organism evidence="1 2">
    <name type="scientific">Nocardiopsis dassonvillei (strain ATCC 23218 / DSM 43111 / CIP 107115 / JCM 7437 / KCTC 9190 / NBRC 14626 / NCTC 10488 / NRRL B-5397 / IMRU 509)</name>
    <name type="common">Actinomadura dassonvillei</name>
    <dbReference type="NCBI Taxonomy" id="446468"/>
    <lineage>
        <taxon>Bacteria</taxon>
        <taxon>Bacillati</taxon>
        <taxon>Actinomycetota</taxon>
        <taxon>Actinomycetes</taxon>
        <taxon>Streptosporangiales</taxon>
        <taxon>Nocardiopsidaceae</taxon>
        <taxon>Nocardiopsis</taxon>
    </lineage>
</organism>
<dbReference type="KEGG" id="nda:Ndas_0513"/>
<proteinExistence type="predicted"/>
<protein>
    <submittedName>
        <fullName evidence="1">Uncharacterized protein</fullName>
    </submittedName>
</protein>
<gene>
    <name evidence="1" type="ordered locus">Ndas_0513</name>
</gene>
<dbReference type="HOGENOM" id="CLU_2343874_0_0_11"/>
<sequence length="97" mass="10638">MSCSFTPLDQRTGVESPLSDLVDFLRTTHGVQAEAGPLPGYVTASSGDRSVTVILVGRQWFRQIPAERGNTLVPLHWHGMEWSVARTVAETLAEDET</sequence>
<dbReference type="AlphaFoldDB" id="D7AWJ4"/>
<evidence type="ECO:0000313" key="1">
    <source>
        <dbReference type="EMBL" id="ADH65960.1"/>
    </source>
</evidence>
<dbReference type="STRING" id="446468.Ndas_0513"/>
<dbReference type="EMBL" id="CP002040">
    <property type="protein sequence ID" value="ADH65960.1"/>
    <property type="molecule type" value="Genomic_DNA"/>
</dbReference>
<reference evidence="1 2" key="1">
    <citation type="journal article" date="2010" name="Stand. Genomic Sci.">
        <title>Complete genome sequence of Nocardiopsis dassonvillei type strain (IMRU 509).</title>
        <authorList>
            <person name="Sun H."/>
            <person name="Lapidus A."/>
            <person name="Nolan M."/>
            <person name="Lucas S."/>
            <person name="Del Rio T.G."/>
            <person name="Tice H."/>
            <person name="Cheng J.F."/>
            <person name="Tapia R."/>
            <person name="Han C."/>
            <person name="Goodwin L."/>
            <person name="Pitluck S."/>
            <person name="Pagani I."/>
            <person name="Ivanova N."/>
            <person name="Mavromatis K."/>
            <person name="Mikhailova N."/>
            <person name="Pati A."/>
            <person name="Chen A."/>
            <person name="Palaniappan K."/>
            <person name="Land M."/>
            <person name="Hauser L."/>
            <person name="Chang Y.J."/>
            <person name="Jeffries C.D."/>
            <person name="Djao O.D."/>
            <person name="Rohde M."/>
            <person name="Sikorski J."/>
            <person name="Goker M."/>
            <person name="Woyke T."/>
            <person name="Bristow J."/>
            <person name="Eisen J.A."/>
            <person name="Markowitz V."/>
            <person name="Hugenholtz P."/>
            <person name="Kyrpides N.C."/>
            <person name="Klenk H.P."/>
        </authorList>
    </citation>
    <scope>NUCLEOTIDE SEQUENCE [LARGE SCALE GENOMIC DNA]</scope>
    <source>
        <strain evidence="2">ATCC 23218 / DSM 43111 / CIP 107115 / JCM 7437 / KCTC 9190 / NBRC 14626 / NCTC 10488 / NRRL B-5397 / IMRU 509</strain>
    </source>
</reference>